<organism evidence="1 2">
    <name type="scientific">Penicillium cf. viridicatum</name>
    <dbReference type="NCBI Taxonomy" id="2972119"/>
    <lineage>
        <taxon>Eukaryota</taxon>
        <taxon>Fungi</taxon>
        <taxon>Dikarya</taxon>
        <taxon>Ascomycota</taxon>
        <taxon>Pezizomycotina</taxon>
        <taxon>Eurotiomycetes</taxon>
        <taxon>Eurotiomycetidae</taxon>
        <taxon>Eurotiales</taxon>
        <taxon>Aspergillaceae</taxon>
        <taxon>Penicillium</taxon>
    </lineage>
</organism>
<protein>
    <submittedName>
        <fullName evidence="1">Uncharacterized protein</fullName>
    </submittedName>
</protein>
<dbReference type="AlphaFoldDB" id="A0A9W9N621"/>
<comment type="caution">
    <text evidence="1">The sequence shown here is derived from an EMBL/GenBank/DDBJ whole genome shotgun (WGS) entry which is preliminary data.</text>
</comment>
<gene>
    <name evidence="1" type="ORF">N7449_000553</name>
</gene>
<accession>A0A9W9N621</accession>
<dbReference type="OrthoDB" id="4232626at2759"/>
<evidence type="ECO:0000313" key="1">
    <source>
        <dbReference type="EMBL" id="KAJ5213384.1"/>
    </source>
</evidence>
<dbReference type="EMBL" id="JAPQKQ010000001">
    <property type="protein sequence ID" value="KAJ5213384.1"/>
    <property type="molecule type" value="Genomic_DNA"/>
</dbReference>
<reference evidence="1" key="1">
    <citation type="submission" date="2022-11" db="EMBL/GenBank/DDBJ databases">
        <authorList>
            <person name="Petersen C."/>
        </authorList>
    </citation>
    <scope>NUCLEOTIDE SEQUENCE</scope>
    <source>
        <strain evidence="1">IBT 20477</strain>
    </source>
</reference>
<sequence length="83" mass="9831">MINISLSPKNTDHRNRIHNIRPLPRDTSEAYLLYLLTIALPDPKGKKYYRLRTRLVTYTKKGGILETYKDVLDKIRDKLFIED</sequence>
<reference evidence="1" key="2">
    <citation type="journal article" date="2023" name="IMA Fungus">
        <title>Comparative genomic study of the Penicillium genus elucidates a diverse pangenome and 15 lateral gene transfer events.</title>
        <authorList>
            <person name="Petersen C."/>
            <person name="Sorensen T."/>
            <person name="Nielsen M.R."/>
            <person name="Sondergaard T.E."/>
            <person name="Sorensen J.L."/>
            <person name="Fitzpatrick D.A."/>
            <person name="Frisvad J.C."/>
            <person name="Nielsen K.L."/>
        </authorList>
    </citation>
    <scope>NUCLEOTIDE SEQUENCE</scope>
    <source>
        <strain evidence="1">IBT 20477</strain>
    </source>
</reference>
<dbReference type="Proteomes" id="UP001150942">
    <property type="component" value="Unassembled WGS sequence"/>
</dbReference>
<keyword evidence="2" id="KW-1185">Reference proteome</keyword>
<proteinExistence type="predicted"/>
<evidence type="ECO:0000313" key="2">
    <source>
        <dbReference type="Proteomes" id="UP001150942"/>
    </source>
</evidence>
<name>A0A9W9N621_9EURO</name>